<keyword evidence="2" id="KW-1185">Reference proteome</keyword>
<sequence length="72" mass="8113">MESTSALVIQNLLNPLNLPPIATVGKSLICSGDTMKFNIGLIKIHPEKRVDFESLKINDFEIEELFINQGWK</sequence>
<accession>A0A392S4S1</accession>
<proteinExistence type="predicted"/>
<feature type="non-terminal residue" evidence="1">
    <location>
        <position position="72"/>
    </location>
</feature>
<dbReference type="AlphaFoldDB" id="A0A392S4S1"/>
<name>A0A392S4S1_9FABA</name>
<dbReference type="Proteomes" id="UP000265520">
    <property type="component" value="Unassembled WGS sequence"/>
</dbReference>
<reference evidence="1 2" key="1">
    <citation type="journal article" date="2018" name="Front. Plant Sci.">
        <title>Red Clover (Trifolium pratense) and Zigzag Clover (T. medium) - A Picture of Genomic Similarities and Differences.</title>
        <authorList>
            <person name="Dluhosova J."/>
            <person name="Istvanek J."/>
            <person name="Nedelnik J."/>
            <person name="Repkova J."/>
        </authorList>
    </citation>
    <scope>NUCLEOTIDE SEQUENCE [LARGE SCALE GENOMIC DNA]</scope>
    <source>
        <strain evidence="2">cv. 10/8</strain>
        <tissue evidence="1">Leaf</tissue>
    </source>
</reference>
<evidence type="ECO:0000313" key="1">
    <source>
        <dbReference type="EMBL" id="MCI43010.1"/>
    </source>
</evidence>
<comment type="caution">
    <text evidence="1">The sequence shown here is derived from an EMBL/GenBank/DDBJ whole genome shotgun (WGS) entry which is preliminary data.</text>
</comment>
<organism evidence="1 2">
    <name type="scientific">Trifolium medium</name>
    <dbReference type="NCBI Taxonomy" id="97028"/>
    <lineage>
        <taxon>Eukaryota</taxon>
        <taxon>Viridiplantae</taxon>
        <taxon>Streptophyta</taxon>
        <taxon>Embryophyta</taxon>
        <taxon>Tracheophyta</taxon>
        <taxon>Spermatophyta</taxon>
        <taxon>Magnoliopsida</taxon>
        <taxon>eudicotyledons</taxon>
        <taxon>Gunneridae</taxon>
        <taxon>Pentapetalae</taxon>
        <taxon>rosids</taxon>
        <taxon>fabids</taxon>
        <taxon>Fabales</taxon>
        <taxon>Fabaceae</taxon>
        <taxon>Papilionoideae</taxon>
        <taxon>50 kb inversion clade</taxon>
        <taxon>NPAAA clade</taxon>
        <taxon>Hologalegina</taxon>
        <taxon>IRL clade</taxon>
        <taxon>Trifolieae</taxon>
        <taxon>Trifolium</taxon>
    </lineage>
</organism>
<protein>
    <submittedName>
        <fullName evidence="1">Uncharacterized protein</fullName>
    </submittedName>
</protein>
<dbReference type="EMBL" id="LXQA010311994">
    <property type="protein sequence ID" value="MCI43010.1"/>
    <property type="molecule type" value="Genomic_DNA"/>
</dbReference>
<evidence type="ECO:0000313" key="2">
    <source>
        <dbReference type="Proteomes" id="UP000265520"/>
    </source>
</evidence>